<evidence type="ECO:0000259" key="1">
    <source>
        <dbReference type="Pfam" id="PF01370"/>
    </source>
</evidence>
<dbReference type="SUPFAM" id="SSF51735">
    <property type="entry name" value="NAD(P)-binding Rossmann-fold domains"/>
    <property type="match status" value="1"/>
</dbReference>
<accession>A0A6P1CK25</accession>
<dbReference type="InterPro" id="IPR001509">
    <property type="entry name" value="Epimerase_deHydtase"/>
</dbReference>
<reference evidence="2 3" key="1">
    <citation type="submission" date="2020-01" db="EMBL/GenBank/DDBJ databases">
        <title>Genetics and antimicrobial susceptibilities of Nocardia species isolated from the soil; a comparison with species isolated from humans.</title>
        <authorList>
            <person name="Carrasco G."/>
            <person name="Monzon S."/>
            <person name="Sansegundo M."/>
            <person name="Garcia E."/>
            <person name="Garrido N."/>
            <person name="Medina M.J."/>
            <person name="Villalon P."/>
            <person name="Ramirez-Arocha A.C."/>
            <person name="Jimenez P."/>
            <person name="Cuesta I."/>
            <person name="Valdezate S."/>
        </authorList>
    </citation>
    <scope>NUCLEOTIDE SEQUENCE [LARGE SCALE GENOMIC DNA]</scope>
    <source>
        <strain evidence="2 3">CNM20110626</strain>
    </source>
</reference>
<evidence type="ECO:0000313" key="3">
    <source>
        <dbReference type="Proteomes" id="UP000471166"/>
    </source>
</evidence>
<evidence type="ECO:0000313" key="2">
    <source>
        <dbReference type="EMBL" id="NEW32778.1"/>
    </source>
</evidence>
<sequence length="346" mass="37773">MTQRLLVLGGSRFLGRAIVDAAVANGWDVTCFRRGTTAISQPVRLVRGDRTKTADLERLAASGQWDAIVDTSAYIPAEVHALAAMLEPVARRYVLVSTVAVYKDWPGQPTNESSPTFTCPSGTRDSSLSYGALKAGCEAAVVAVFGRARTTILRPGAILGPHDYLGRLPWWLRRVQRGGRVLAPGRPERPIQPIDVRDVADFALLSASGGAQGVYNVAGPGMVTMADLLNGCRTATGAEAEFEWIDDEPWLASQGLSPWTSLPLWRIERGVWEVDSARARSAGLTSRALTDTITTTWMWLRNEPGYAPNPENGISPDLEQQLLRRWDRIKRREEPSARAHEEGSSG</sequence>
<comment type="caution">
    <text evidence="2">The sequence shown here is derived from an EMBL/GenBank/DDBJ whole genome shotgun (WGS) entry which is preliminary data.</text>
</comment>
<gene>
    <name evidence="2" type="ORF">GV791_09410</name>
</gene>
<name>A0A6P1CK25_9NOCA</name>
<dbReference type="GO" id="GO:0004029">
    <property type="term" value="F:aldehyde dehydrogenase (NAD+) activity"/>
    <property type="evidence" value="ECO:0007669"/>
    <property type="project" value="TreeGrafter"/>
</dbReference>
<dbReference type="Gene3D" id="3.40.50.720">
    <property type="entry name" value="NAD(P)-binding Rossmann-like Domain"/>
    <property type="match status" value="1"/>
</dbReference>
<dbReference type="Pfam" id="PF01370">
    <property type="entry name" value="Epimerase"/>
    <property type="match status" value="1"/>
</dbReference>
<dbReference type="AlphaFoldDB" id="A0A6P1CK25"/>
<dbReference type="PANTHER" id="PTHR48079">
    <property type="entry name" value="PROTEIN YEEZ"/>
    <property type="match status" value="1"/>
</dbReference>
<feature type="domain" description="NAD-dependent epimerase/dehydratase" evidence="1">
    <location>
        <begin position="6"/>
        <end position="218"/>
    </location>
</feature>
<organism evidence="2 3">
    <name type="scientific">Nocardia cyriacigeorgica</name>
    <dbReference type="NCBI Taxonomy" id="135487"/>
    <lineage>
        <taxon>Bacteria</taxon>
        <taxon>Bacillati</taxon>
        <taxon>Actinomycetota</taxon>
        <taxon>Actinomycetes</taxon>
        <taxon>Mycobacteriales</taxon>
        <taxon>Nocardiaceae</taxon>
        <taxon>Nocardia</taxon>
    </lineage>
</organism>
<dbReference type="EMBL" id="JAAGVB010000011">
    <property type="protein sequence ID" value="NEW32778.1"/>
    <property type="molecule type" value="Genomic_DNA"/>
</dbReference>
<dbReference type="Proteomes" id="UP000471166">
    <property type="component" value="Unassembled WGS sequence"/>
</dbReference>
<dbReference type="PANTHER" id="PTHR48079:SF6">
    <property type="entry name" value="NAD(P)-BINDING DOMAIN-CONTAINING PROTEIN-RELATED"/>
    <property type="match status" value="1"/>
</dbReference>
<dbReference type="InterPro" id="IPR051783">
    <property type="entry name" value="NAD(P)-dependent_oxidoreduct"/>
</dbReference>
<dbReference type="GO" id="GO:0005737">
    <property type="term" value="C:cytoplasm"/>
    <property type="evidence" value="ECO:0007669"/>
    <property type="project" value="TreeGrafter"/>
</dbReference>
<proteinExistence type="predicted"/>
<dbReference type="InterPro" id="IPR036291">
    <property type="entry name" value="NAD(P)-bd_dom_sf"/>
</dbReference>
<protein>
    <submittedName>
        <fullName evidence="2">NAD-dependent epimerase/dehydratase family protein</fullName>
    </submittedName>
</protein>
<dbReference type="RefSeq" id="WP_163843636.1">
    <property type="nucleotide sequence ID" value="NZ_CP107969.1"/>
</dbReference>